<accession>A0ABV6A441</accession>
<keyword evidence="2" id="KW-1185">Reference proteome</keyword>
<proteinExistence type="predicted"/>
<dbReference type="EMBL" id="JBHLZU010000020">
    <property type="protein sequence ID" value="MFB9907440.1"/>
    <property type="molecule type" value="Genomic_DNA"/>
</dbReference>
<organism evidence="1 2">
    <name type="scientific">Allokutzneria oryzae</name>
    <dbReference type="NCBI Taxonomy" id="1378989"/>
    <lineage>
        <taxon>Bacteria</taxon>
        <taxon>Bacillati</taxon>
        <taxon>Actinomycetota</taxon>
        <taxon>Actinomycetes</taxon>
        <taxon>Pseudonocardiales</taxon>
        <taxon>Pseudonocardiaceae</taxon>
        <taxon>Allokutzneria</taxon>
    </lineage>
</organism>
<protein>
    <recommendedName>
        <fullName evidence="3">Tetratricopeptide repeat protein</fullName>
    </recommendedName>
</protein>
<name>A0ABV6A441_9PSEU</name>
<sequence length="116" mass="13010">MQKRIMSGNAQFCSAAAEYVRAAGVYAGNKDYVLAAVREYCEAGDHASARMWLERLERDELPEDEQAEVELLSLEVESHTDPVGADAGWMRERLRRLARKYPGSDLVRHNLEALGA</sequence>
<gene>
    <name evidence="1" type="ORF">ACFFQA_26190</name>
</gene>
<evidence type="ECO:0000313" key="2">
    <source>
        <dbReference type="Proteomes" id="UP001589693"/>
    </source>
</evidence>
<evidence type="ECO:0000313" key="1">
    <source>
        <dbReference type="EMBL" id="MFB9907440.1"/>
    </source>
</evidence>
<comment type="caution">
    <text evidence="1">The sequence shown here is derived from an EMBL/GenBank/DDBJ whole genome shotgun (WGS) entry which is preliminary data.</text>
</comment>
<evidence type="ECO:0008006" key="3">
    <source>
        <dbReference type="Google" id="ProtNLM"/>
    </source>
</evidence>
<reference evidence="1 2" key="1">
    <citation type="submission" date="2024-09" db="EMBL/GenBank/DDBJ databases">
        <authorList>
            <person name="Sun Q."/>
            <person name="Mori K."/>
        </authorList>
    </citation>
    <scope>NUCLEOTIDE SEQUENCE [LARGE SCALE GENOMIC DNA]</scope>
    <source>
        <strain evidence="1 2">TBRC 7907</strain>
    </source>
</reference>
<dbReference type="Proteomes" id="UP001589693">
    <property type="component" value="Unassembled WGS sequence"/>
</dbReference>
<dbReference type="RefSeq" id="WP_377857534.1">
    <property type="nucleotide sequence ID" value="NZ_JBHLZU010000020.1"/>
</dbReference>